<feature type="region of interest" description="Disordered" evidence="1">
    <location>
        <begin position="254"/>
        <end position="293"/>
    </location>
</feature>
<dbReference type="Proteomes" id="UP000601435">
    <property type="component" value="Unassembled WGS sequence"/>
</dbReference>
<dbReference type="InterPro" id="IPR011990">
    <property type="entry name" value="TPR-like_helical_dom_sf"/>
</dbReference>
<reference evidence="2" key="1">
    <citation type="submission" date="2021-02" db="EMBL/GenBank/DDBJ databases">
        <authorList>
            <person name="Dougan E. K."/>
            <person name="Rhodes N."/>
            <person name="Thang M."/>
            <person name="Chan C."/>
        </authorList>
    </citation>
    <scope>NUCLEOTIDE SEQUENCE</scope>
</reference>
<protein>
    <submittedName>
        <fullName evidence="2">NPHP3 protein</fullName>
    </submittedName>
</protein>
<name>A0A812U2X7_9DINO</name>
<dbReference type="EMBL" id="CAJNJA010026121">
    <property type="protein sequence ID" value="CAE7554999.1"/>
    <property type="molecule type" value="Genomic_DNA"/>
</dbReference>
<accession>A0A812U2X7</accession>
<dbReference type="AlphaFoldDB" id="A0A812U2X7"/>
<evidence type="ECO:0000256" key="1">
    <source>
        <dbReference type="SAM" id="MobiDB-lite"/>
    </source>
</evidence>
<evidence type="ECO:0000313" key="2">
    <source>
        <dbReference type="EMBL" id="CAE7554999.1"/>
    </source>
</evidence>
<gene>
    <name evidence="2" type="primary">NPHP3</name>
    <name evidence="2" type="ORF">SNEC2469_LOCUS16000</name>
</gene>
<keyword evidence="3" id="KW-1185">Reference proteome</keyword>
<organism evidence="2 3">
    <name type="scientific">Symbiodinium necroappetens</name>
    <dbReference type="NCBI Taxonomy" id="1628268"/>
    <lineage>
        <taxon>Eukaryota</taxon>
        <taxon>Sar</taxon>
        <taxon>Alveolata</taxon>
        <taxon>Dinophyceae</taxon>
        <taxon>Suessiales</taxon>
        <taxon>Symbiodiniaceae</taxon>
        <taxon>Symbiodinium</taxon>
    </lineage>
</organism>
<comment type="caution">
    <text evidence="2">The sequence shown here is derived from an EMBL/GenBank/DDBJ whole genome shotgun (WGS) entry which is preliminary data.</text>
</comment>
<proteinExistence type="predicted"/>
<sequence>MEQTTAELFASLVDSRAHFGKGVYCTQHEPAVWGSRTRILLNNYSNLSPLRPGDTESQRVENEWGAGNAGGHRAAFCIPIVVSTELAYNIFEKQAPDLAQKMVRDPDTGEERRINLGEDYRGRKVDPGRDVWVLQVTDDRGRVKHAGAEADGLLRLLRLRLANLRRELGDDAEITLDCMFELGRRLYGRALHEEAEQLYKECLRGRRSLSPTSMPTALRTSEPQAPRCPKKYCSYGAGHMHCFREPCKLQPLQDAMSTQHERKSVIVPSGGLRQPGNRGPVPEPSVPQAEHHI</sequence>
<evidence type="ECO:0000313" key="3">
    <source>
        <dbReference type="Proteomes" id="UP000601435"/>
    </source>
</evidence>
<dbReference type="Gene3D" id="1.25.40.10">
    <property type="entry name" value="Tetratricopeptide repeat domain"/>
    <property type="match status" value="1"/>
</dbReference>